<protein>
    <submittedName>
        <fullName evidence="7">MICAL protein 2-like</fullName>
    </submittedName>
</protein>
<evidence type="ECO:0000313" key="8">
    <source>
        <dbReference type="Proteomes" id="UP000192247"/>
    </source>
</evidence>
<evidence type="ECO:0000259" key="6">
    <source>
        <dbReference type="PROSITE" id="PS50021"/>
    </source>
</evidence>
<dbReference type="Gene3D" id="1.10.418.10">
    <property type="entry name" value="Calponin-like domain"/>
    <property type="match status" value="1"/>
</dbReference>
<proteinExistence type="predicted"/>
<dbReference type="InParanoid" id="A0A1V9XRM3"/>
<evidence type="ECO:0000256" key="3">
    <source>
        <dbReference type="ARBA" id="ARBA00022753"/>
    </source>
</evidence>
<dbReference type="InterPro" id="IPR001715">
    <property type="entry name" value="CH_dom"/>
</dbReference>
<keyword evidence="2" id="KW-0597">Phosphoprotein</keyword>
<keyword evidence="5" id="KW-1133">Transmembrane helix</keyword>
<keyword evidence="4" id="KW-0175">Coiled coil</keyword>
<accession>A0A1V9XRM3</accession>
<evidence type="ECO:0000256" key="5">
    <source>
        <dbReference type="SAM" id="Phobius"/>
    </source>
</evidence>
<dbReference type="AlphaFoldDB" id="A0A1V9XRM3"/>
<comment type="subcellular location">
    <subcellularLocation>
        <location evidence="1">Endosome</location>
    </subcellularLocation>
</comment>
<dbReference type="OrthoDB" id="10017054at2759"/>
<feature type="transmembrane region" description="Helical" evidence="5">
    <location>
        <begin position="129"/>
        <end position="149"/>
    </location>
</feature>
<reference evidence="7 8" key="1">
    <citation type="journal article" date="2017" name="Gigascience">
        <title>Draft genome of the honey bee ectoparasitic mite, Tropilaelaps mercedesae, is shaped by the parasitic life history.</title>
        <authorList>
            <person name="Dong X."/>
            <person name="Armstrong S.D."/>
            <person name="Xia D."/>
            <person name="Makepeace B.L."/>
            <person name="Darby A.C."/>
            <person name="Kadowaki T."/>
        </authorList>
    </citation>
    <scope>NUCLEOTIDE SEQUENCE [LARGE SCALE GENOMIC DNA]</scope>
    <source>
        <strain evidence="7">Wuxi-XJTLU</strain>
    </source>
</reference>
<keyword evidence="8" id="KW-1185">Reference proteome</keyword>
<evidence type="ECO:0000256" key="4">
    <source>
        <dbReference type="ARBA" id="ARBA00023054"/>
    </source>
</evidence>
<dbReference type="InterPro" id="IPR036872">
    <property type="entry name" value="CH_dom_sf"/>
</dbReference>
<feature type="non-terminal residue" evidence="7">
    <location>
        <position position="1"/>
    </location>
</feature>
<dbReference type="PROSITE" id="PS50021">
    <property type="entry name" value="CH"/>
    <property type="match status" value="1"/>
</dbReference>
<dbReference type="Proteomes" id="UP000192247">
    <property type="component" value="Unassembled WGS sequence"/>
</dbReference>
<keyword evidence="5" id="KW-0472">Membrane</keyword>
<sequence>CSLYLHVLDGIEMSGERRGLSALQYWCQKATQGYPGVRVSDMSSSWRDGLAFCALIHHYRPDLIDFGSLHARNILENNQLAFRVAEEQLGIPALLDAEDMEKYPVPDRLSIATYVSQFYQYFEGGMCELLVYVPYYGFYCKIFLVSLLLHYRDPR</sequence>
<evidence type="ECO:0000256" key="2">
    <source>
        <dbReference type="ARBA" id="ARBA00022553"/>
    </source>
</evidence>
<dbReference type="FunFam" id="1.10.418.10:FF:000023">
    <property type="entry name" value="EH domain-binding protein 1 isoform X1"/>
    <property type="match status" value="1"/>
</dbReference>
<name>A0A1V9XRM3_9ACAR</name>
<dbReference type="Pfam" id="PF00307">
    <property type="entry name" value="CH"/>
    <property type="match status" value="1"/>
</dbReference>
<feature type="domain" description="Calponin-homology (CH)" evidence="6">
    <location>
        <begin position="17"/>
        <end position="123"/>
    </location>
</feature>
<dbReference type="SMART" id="SM00033">
    <property type="entry name" value="CH"/>
    <property type="match status" value="1"/>
</dbReference>
<dbReference type="PANTHER" id="PTHR23167">
    <property type="entry name" value="CALPONIN HOMOLOGY DOMAIN-CONTAINING PROTEIN DDB_G0272472-RELATED"/>
    <property type="match status" value="1"/>
</dbReference>
<dbReference type="PANTHER" id="PTHR23167:SF46">
    <property type="entry name" value="EPS15 HOMOLOGY DOMAIN CONTAINING PROTEIN-BINDING PROTEIN 1, ISOFORM F"/>
    <property type="match status" value="1"/>
</dbReference>
<dbReference type="GO" id="GO:0005768">
    <property type="term" value="C:endosome"/>
    <property type="evidence" value="ECO:0007669"/>
    <property type="project" value="UniProtKB-SubCell"/>
</dbReference>
<dbReference type="STRING" id="418985.A0A1V9XRM3"/>
<dbReference type="InterPro" id="IPR050540">
    <property type="entry name" value="F-actin_Monoox_Mical"/>
</dbReference>
<dbReference type="SUPFAM" id="SSF47576">
    <property type="entry name" value="Calponin-homology domain, CH-domain"/>
    <property type="match status" value="1"/>
</dbReference>
<gene>
    <name evidence="7" type="ORF">BIW11_07969</name>
</gene>
<evidence type="ECO:0000256" key="1">
    <source>
        <dbReference type="ARBA" id="ARBA00004177"/>
    </source>
</evidence>
<dbReference type="EMBL" id="MNPL01005260">
    <property type="protein sequence ID" value="OQR76139.1"/>
    <property type="molecule type" value="Genomic_DNA"/>
</dbReference>
<evidence type="ECO:0000313" key="7">
    <source>
        <dbReference type="EMBL" id="OQR76139.1"/>
    </source>
</evidence>
<keyword evidence="3" id="KW-0967">Endosome</keyword>
<keyword evidence="5" id="KW-0812">Transmembrane</keyword>
<comment type="caution">
    <text evidence="7">The sequence shown here is derived from an EMBL/GenBank/DDBJ whole genome shotgun (WGS) entry which is preliminary data.</text>
</comment>
<organism evidence="7 8">
    <name type="scientific">Tropilaelaps mercedesae</name>
    <dbReference type="NCBI Taxonomy" id="418985"/>
    <lineage>
        <taxon>Eukaryota</taxon>
        <taxon>Metazoa</taxon>
        <taxon>Ecdysozoa</taxon>
        <taxon>Arthropoda</taxon>
        <taxon>Chelicerata</taxon>
        <taxon>Arachnida</taxon>
        <taxon>Acari</taxon>
        <taxon>Parasitiformes</taxon>
        <taxon>Mesostigmata</taxon>
        <taxon>Gamasina</taxon>
        <taxon>Dermanyssoidea</taxon>
        <taxon>Laelapidae</taxon>
        <taxon>Tropilaelaps</taxon>
    </lineage>
</organism>